<evidence type="ECO:0000313" key="3">
    <source>
        <dbReference type="EMBL" id="QHU18967.1"/>
    </source>
</evidence>
<proteinExistence type="predicted"/>
<name>A0A6C0KQG8_9ZZZZ</name>
<reference evidence="3" key="1">
    <citation type="journal article" date="2020" name="Nature">
        <title>Giant virus diversity and host interactions through global metagenomics.</title>
        <authorList>
            <person name="Schulz F."/>
            <person name="Roux S."/>
            <person name="Paez-Espino D."/>
            <person name="Jungbluth S."/>
            <person name="Walsh D.A."/>
            <person name="Denef V.J."/>
            <person name="McMahon K.D."/>
            <person name="Konstantinidis K.T."/>
            <person name="Eloe-Fadrosh E.A."/>
            <person name="Kyrpides N.C."/>
            <person name="Woyke T."/>
        </authorList>
    </citation>
    <scope>NUCLEOTIDE SEQUENCE</scope>
    <source>
        <strain evidence="3">GVMAG-S-3300013014-104</strain>
    </source>
</reference>
<sequence>MSSLNNIEKLIQMATIDHMYDMLKKIKNDININNSSQFDDNIFFEKEKDFSYTFDKSGLKDIYDSISVLENKNANLLILLEQLNSKIFDLEKEIQNLKNVNVNTVESNIIPICNDTHDNNANLEISTIKLNIEENIKLKIEEKLVNLEKNYLVESNLEESLEEVEEEEEEVEEEEEEEEVNTDDEKEDEEEEEEVKTDVEEEEEVEEEEVKTDVEKEEEEVFEIEIDDVTYFATDEENGILYEVSSDGEVGNKVGIIKNGEPIFS</sequence>
<keyword evidence="1" id="KW-0175">Coiled coil</keyword>
<evidence type="ECO:0000256" key="1">
    <source>
        <dbReference type="SAM" id="Coils"/>
    </source>
</evidence>
<dbReference type="AlphaFoldDB" id="A0A6C0KQG8"/>
<dbReference type="EMBL" id="MN740943">
    <property type="protein sequence ID" value="QHU18967.1"/>
    <property type="molecule type" value="Genomic_DNA"/>
</dbReference>
<organism evidence="3">
    <name type="scientific">viral metagenome</name>
    <dbReference type="NCBI Taxonomy" id="1070528"/>
    <lineage>
        <taxon>unclassified sequences</taxon>
        <taxon>metagenomes</taxon>
        <taxon>organismal metagenomes</taxon>
    </lineage>
</organism>
<feature type="coiled-coil region" evidence="1">
    <location>
        <begin position="66"/>
        <end position="100"/>
    </location>
</feature>
<feature type="region of interest" description="Disordered" evidence="2">
    <location>
        <begin position="157"/>
        <end position="222"/>
    </location>
</feature>
<protein>
    <submittedName>
        <fullName evidence="3">Uncharacterized protein</fullName>
    </submittedName>
</protein>
<evidence type="ECO:0000256" key="2">
    <source>
        <dbReference type="SAM" id="MobiDB-lite"/>
    </source>
</evidence>
<accession>A0A6C0KQG8</accession>